<feature type="transmembrane region" description="Helical" evidence="1">
    <location>
        <begin position="114"/>
        <end position="136"/>
    </location>
</feature>
<keyword evidence="1" id="KW-0472">Membrane</keyword>
<keyword evidence="1" id="KW-1133">Transmembrane helix</keyword>
<gene>
    <name evidence="2" type="ORF">R3P38DRAFT_3102470</name>
</gene>
<keyword evidence="3" id="KW-1185">Reference proteome</keyword>
<organism evidence="2 3">
    <name type="scientific">Favolaschia claudopus</name>
    <dbReference type="NCBI Taxonomy" id="2862362"/>
    <lineage>
        <taxon>Eukaryota</taxon>
        <taxon>Fungi</taxon>
        <taxon>Dikarya</taxon>
        <taxon>Basidiomycota</taxon>
        <taxon>Agaricomycotina</taxon>
        <taxon>Agaricomycetes</taxon>
        <taxon>Agaricomycetidae</taxon>
        <taxon>Agaricales</taxon>
        <taxon>Marasmiineae</taxon>
        <taxon>Mycenaceae</taxon>
        <taxon>Favolaschia</taxon>
    </lineage>
</organism>
<dbReference type="EMBL" id="JAWWNJ010000133">
    <property type="protein sequence ID" value="KAK6984987.1"/>
    <property type="molecule type" value="Genomic_DNA"/>
</dbReference>
<accession>A0AAV9ZL80</accession>
<protein>
    <submittedName>
        <fullName evidence="2">Uncharacterized protein</fullName>
    </submittedName>
</protein>
<proteinExistence type="predicted"/>
<comment type="caution">
    <text evidence="2">The sequence shown here is derived from an EMBL/GenBank/DDBJ whole genome shotgun (WGS) entry which is preliminary data.</text>
</comment>
<name>A0AAV9ZL80_9AGAR</name>
<reference evidence="2 3" key="1">
    <citation type="journal article" date="2024" name="J Genomics">
        <title>Draft genome sequencing and assembly of Favolaschia claudopus CIRM-BRFM 2984 isolated from oak limbs.</title>
        <authorList>
            <person name="Navarro D."/>
            <person name="Drula E."/>
            <person name="Chaduli D."/>
            <person name="Cazenave R."/>
            <person name="Ahrendt S."/>
            <person name="Wang J."/>
            <person name="Lipzen A."/>
            <person name="Daum C."/>
            <person name="Barry K."/>
            <person name="Grigoriev I.V."/>
            <person name="Favel A."/>
            <person name="Rosso M.N."/>
            <person name="Martin F."/>
        </authorList>
    </citation>
    <scope>NUCLEOTIDE SEQUENCE [LARGE SCALE GENOMIC DNA]</scope>
    <source>
        <strain evidence="2 3">CIRM-BRFM 2984</strain>
    </source>
</reference>
<keyword evidence="1" id="KW-0812">Transmembrane</keyword>
<dbReference type="Proteomes" id="UP001362999">
    <property type="component" value="Unassembled WGS sequence"/>
</dbReference>
<evidence type="ECO:0000313" key="2">
    <source>
        <dbReference type="EMBL" id="KAK6984987.1"/>
    </source>
</evidence>
<evidence type="ECO:0000256" key="1">
    <source>
        <dbReference type="SAM" id="Phobius"/>
    </source>
</evidence>
<sequence length="478" mass="49104">MWGSFDNGWEVEFGIGIGGVFAVVLVEAGKLVPGLAGEGGVVIAIVEGEGTADELLAFLDEGVADGADVDIDVGDFFDVEADEGDGAAGAPGKGEEEAREIVDGTGFRRDVRGVVVVVAGVVVLGTLLLFELTFLGRGAGVNEVEKLAVAFVFVLVTGGSSSSQTGAGDLADVDVLREAEEVIDVVRILADVDVDAAADTREVADVVLVRGDVDAPDAADAAELVEIVRDRGTLRLELEAVEARLGLVDADVSEALSFEEGGEVEVDGEGIFDCEDDVAREAAAEDELVDIVRDLGGLEAKYGREEVDAVEERRVRGEVGGEEGEDVEVDEDVVIGAGGGSVDDAFVEVFALLEDEALAEEVVDTEEEVTVLDDDAAASTIFATMPFLGYAGVADEAVVRVFDVPPAVVLVVRTLDPAAAPLTPVALREDAVAVAPPKLDPLALGIIAPGGGRNDERGGGGSGAGGILSLYSPACRGE</sequence>
<dbReference type="AlphaFoldDB" id="A0AAV9ZL80"/>
<evidence type="ECO:0000313" key="3">
    <source>
        <dbReference type="Proteomes" id="UP001362999"/>
    </source>
</evidence>